<name>A0ABN2QG58_9ACTN</name>
<accession>A0ABN2QG58</accession>
<comment type="caution">
    <text evidence="5">The sequence shown here is derived from an EMBL/GenBank/DDBJ whole genome shotgun (WGS) entry which is preliminary data.</text>
</comment>
<gene>
    <name evidence="5" type="ORF">GCM10009838_03560</name>
</gene>
<evidence type="ECO:0000313" key="5">
    <source>
        <dbReference type="EMBL" id="GAA1951732.1"/>
    </source>
</evidence>
<dbReference type="SMART" id="SM00448">
    <property type="entry name" value="REC"/>
    <property type="match status" value="1"/>
</dbReference>
<dbReference type="Pfam" id="PF00072">
    <property type="entry name" value="Response_reg"/>
    <property type="match status" value="1"/>
</dbReference>
<organism evidence="5 6">
    <name type="scientific">Catenulispora subtropica</name>
    <dbReference type="NCBI Taxonomy" id="450798"/>
    <lineage>
        <taxon>Bacteria</taxon>
        <taxon>Bacillati</taxon>
        <taxon>Actinomycetota</taxon>
        <taxon>Actinomycetes</taxon>
        <taxon>Catenulisporales</taxon>
        <taxon>Catenulisporaceae</taxon>
        <taxon>Catenulispora</taxon>
    </lineage>
</organism>
<evidence type="ECO:0000256" key="2">
    <source>
        <dbReference type="PROSITE-ProRule" id="PRU00169"/>
    </source>
</evidence>
<reference evidence="5 6" key="1">
    <citation type="journal article" date="2019" name="Int. J. Syst. Evol. Microbiol.">
        <title>The Global Catalogue of Microorganisms (GCM) 10K type strain sequencing project: providing services to taxonomists for standard genome sequencing and annotation.</title>
        <authorList>
            <consortium name="The Broad Institute Genomics Platform"/>
            <consortium name="The Broad Institute Genome Sequencing Center for Infectious Disease"/>
            <person name="Wu L."/>
            <person name="Ma J."/>
        </authorList>
    </citation>
    <scope>NUCLEOTIDE SEQUENCE [LARGE SCALE GENOMIC DNA]</scope>
    <source>
        <strain evidence="5 6">JCM 16013</strain>
    </source>
</reference>
<proteinExistence type="predicted"/>
<dbReference type="EMBL" id="BAAAQM010000001">
    <property type="protein sequence ID" value="GAA1951732.1"/>
    <property type="molecule type" value="Genomic_DNA"/>
</dbReference>
<dbReference type="InterPro" id="IPR001789">
    <property type="entry name" value="Sig_transdc_resp-reg_receiver"/>
</dbReference>
<dbReference type="PANTHER" id="PTHR44591:SF3">
    <property type="entry name" value="RESPONSE REGULATORY DOMAIN-CONTAINING PROTEIN"/>
    <property type="match status" value="1"/>
</dbReference>
<protein>
    <submittedName>
        <fullName evidence="5">Response regulator</fullName>
    </submittedName>
</protein>
<evidence type="ECO:0000256" key="3">
    <source>
        <dbReference type="SAM" id="Coils"/>
    </source>
</evidence>
<keyword evidence="3" id="KW-0175">Coiled coil</keyword>
<dbReference type="InterPro" id="IPR050595">
    <property type="entry name" value="Bact_response_regulator"/>
</dbReference>
<feature type="modified residue" description="4-aspartylphosphate" evidence="2">
    <location>
        <position position="65"/>
    </location>
</feature>
<evidence type="ECO:0000256" key="1">
    <source>
        <dbReference type="ARBA" id="ARBA00022553"/>
    </source>
</evidence>
<keyword evidence="1 2" id="KW-0597">Phosphoprotein</keyword>
<sequence length="206" mass="22656">MNDTPHRTPPSGGDIKILLVDDRPENLLALESILGSLGHELVTAASGEQALRAVLREDFAVILLDVRMPGMDGFEVAAHVRLRERSRDTPIIFLTAAGDGPHQTLRGYAAGAADYLTKPFDPWVLRAKVGVFAELHRKNRQLKEQAEMLRETAGVTPRMLEELSNRLGAIEGTLALLIDQSGREGPVGRLERRVVRMRAALDAVRI</sequence>
<dbReference type="Proteomes" id="UP001499854">
    <property type="component" value="Unassembled WGS sequence"/>
</dbReference>
<evidence type="ECO:0000313" key="6">
    <source>
        <dbReference type="Proteomes" id="UP001499854"/>
    </source>
</evidence>
<feature type="domain" description="Response regulatory" evidence="4">
    <location>
        <begin position="16"/>
        <end position="133"/>
    </location>
</feature>
<dbReference type="PANTHER" id="PTHR44591">
    <property type="entry name" value="STRESS RESPONSE REGULATOR PROTEIN 1"/>
    <property type="match status" value="1"/>
</dbReference>
<keyword evidence="6" id="KW-1185">Reference proteome</keyword>
<dbReference type="SUPFAM" id="SSF52172">
    <property type="entry name" value="CheY-like"/>
    <property type="match status" value="1"/>
</dbReference>
<evidence type="ECO:0000259" key="4">
    <source>
        <dbReference type="PROSITE" id="PS50110"/>
    </source>
</evidence>
<dbReference type="PROSITE" id="PS50110">
    <property type="entry name" value="RESPONSE_REGULATORY"/>
    <property type="match status" value="1"/>
</dbReference>
<feature type="coiled-coil region" evidence="3">
    <location>
        <begin position="132"/>
        <end position="180"/>
    </location>
</feature>
<dbReference type="Gene3D" id="3.40.50.2300">
    <property type="match status" value="1"/>
</dbReference>
<dbReference type="InterPro" id="IPR011006">
    <property type="entry name" value="CheY-like_superfamily"/>
</dbReference>
<dbReference type="RefSeq" id="WP_344655085.1">
    <property type="nucleotide sequence ID" value="NZ_BAAAQM010000001.1"/>
</dbReference>